<name>A0A1I1WDQ0_9BACT</name>
<keyword evidence="2 7" id="KW-0238">DNA-binding</keyword>
<dbReference type="SUPFAM" id="SSF52172">
    <property type="entry name" value="CheY-like"/>
    <property type="match status" value="1"/>
</dbReference>
<dbReference type="InterPro" id="IPR009057">
    <property type="entry name" value="Homeodomain-like_sf"/>
</dbReference>
<keyword evidence="3" id="KW-0804">Transcription</keyword>
<evidence type="ECO:0000313" key="7">
    <source>
        <dbReference type="EMBL" id="SFD91533.1"/>
    </source>
</evidence>
<dbReference type="GO" id="GO:0003700">
    <property type="term" value="F:DNA-binding transcription factor activity"/>
    <property type="evidence" value="ECO:0007669"/>
    <property type="project" value="InterPro"/>
</dbReference>
<dbReference type="RefSeq" id="WP_245776724.1">
    <property type="nucleotide sequence ID" value="NZ_FOLQ01000008.1"/>
</dbReference>
<evidence type="ECO:0000259" key="5">
    <source>
        <dbReference type="PROSITE" id="PS01124"/>
    </source>
</evidence>
<dbReference type="GO" id="GO:0043565">
    <property type="term" value="F:sequence-specific DNA binding"/>
    <property type="evidence" value="ECO:0007669"/>
    <property type="project" value="InterPro"/>
</dbReference>
<sequence length="191" mass="21902">MHIPVVLLTARAAAMHELEGLETGADEYMAKPFKPRLFHTKIAVMLQGRHRVKEYYQRQILLEPTDLVIPDEEKQLLTKAMHIVETHLTDPDFTVPVLVREMGMSQSAFYRQIKAITGQSAVEFIRDVRMKRAAQLLATSTLRVSEIAHQVGFEDLKHFRKTFQNLSTLSPSKFARQHRESDSLHLKPISS</sequence>
<dbReference type="EMBL" id="FOLQ01000008">
    <property type="protein sequence ID" value="SFD91533.1"/>
    <property type="molecule type" value="Genomic_DNA"/>
</dbReference>
<dbReference type="PANTHER" id="PTHR43280:SF2">
    <property type="entry name" value="HTH-TYPE TRANSCRIPTIONAL REGULATOR EXSA"/>
    <property type="match status" value="1"/>
</dbReference>
<evidence type="ECO:0000259" key="6">
    <source>
        <dbReference type="PROSITE" id="PS50110"/>
    </source>
</evidence>
<proteinExistence type="predicted"/>
<accession>A0A1I1WDQ0</accession>
<dbReference type="Gene3D" id="1.10.10.60">
    <property type="entry name" value="Homeodomain-like"/>
    <property type="match status" value="2"/>
</dbReference>
<dbReference type="AlphaFoldDB" id="A0A1I1WDQ0"/>
<reference evidence="7 8" key="1">
    <citation type="submission" date="2016-10" db="EMBL/GenBank/DDBJ databases">
        <authorList>
            <person name="de Groot N.N."/>
        </authorList>
    </citation>
    <scope>NUCLEOTIDE SEQUENCE [LARGE SCALE GENOMIC DNA]</scope>
    <source>
        <strain evidence="7 8">DSM 26130</strain>
    </source>
</reference>
<dbReference type="SUPFAM" id="SSF46689">
    <property type="entry name" value="Homeodomain-like"/>
    <property type="match status" value="1"/>
</dbReference>
<organism evidence="7 8">
    <name type="scientific">Spirosoma endophyticum</name>
    <dbReference type="NCBI Taxonomy" id="662367"/>
    <lineage>
        <taxon>Bacteria</taxon>
        <taxon>Pseudomonadati</taxon>
        <taxon>Bacteroidota</taxon>
        <taxon>Cytophagia</taxon>
        <taxon>Cytophagales</taxon>
        <taxon>Cytophagaceae</taxon>
        <taxon>Spirosoma</taxon>
    </lineage>
</organism>
<dbReference type="Gene3D" id="3.40.50.2300">
    <property type="match status" value="1"/>
</dbReference>
<evidence type="ECO:0000313" key="8">
    <source>
        <dbReference type="Proteomes" id="UP000198598"/>
    </source>
</evidence>
<dbReference type="STRING" id="662367.SAMN05216167_108180"/>
<comment type="caution">
    <text evidence="4">Lacks conserved residue(s) required for the propagation of feature annotation.</text>
</comment>
<evidence type="ECO:0000256" key="1">
    <source>
        <dbReference type="ARBA" id="ARBA00023015"/>
    </source>
</evidence>
<dbReference type="PANTHER" id="PTHR43280">
    <property type="entry name" value="ARAC-FAMILY TRANSCRIPTIONAL REGULATOR"/>
    <property type="match status" value="1"/>
</dbReference>
<feature type="domain" description="Response regulatory" evidence="6">
    <location>
        <begin position="1"/>
        <end position="46"/>
    </location>
</feature>
<dbReference type="GO" id="GO:0000160">
    <property type="term" value="P:phosphorelay signal transduction system"/>
    <property type="evidence" value="ECO:0007669"/>
    <property type="project" value="InterPro"/>
</dbReference>
<keyword evidence="1" id="KW-0805">Transcription regulation</keyword>
<dbReference type="PROSITE" id="PS01124">
    <property type="entry name" value="HTH_ARAC_FAMILY_2"/>
    <property type="match status" value="1"/>
</dbReference>
<dbReference type="Pfam" id="PF12833">
    <property type="entry name" value="HTH_18"/>
    <property type="match status" value="1"/>
</dbReference>
<dbReference type="InterPro" id="IPR011006">
    <property type="entry name" value="CheY-like_superfamily"/>
</dbReference>
<evidence type="ECO:0000256" key="4">
    <source>
        <dbReference type="PROSITE-ProRule" id="PRU00169"/>
    </source>
</evidence>
<dbReference type="SMART" id="SM00342">
    <property type="entry name" value="HTH_ARAC"/>
    <property type="match status" value="1"/>
</dbReference>
<protein>
    <submittedName>
        <fullName evidence="7">AraC-type DNA-binding protein</fullName>
    </submittedName>
</protein>
<dbReference type="InterPro" id="IPR018060">
    <property type="entry name" value="HTH_AraC"/>
</dbReference>
<evidence type="ECO:0000256" key="2">
    <source>
        <dbReference type="ARBA" id="ARBA00023125"/>
    </source>
</evidence>
<dbReference type="InterPro" id="IPR001789">
    <property type="entry name" value="Sig_transdc_resp-reg_receiver"/>
</dbReference>
<keyword evidence="8" id="KW-1185">Reference proteome</keyword>
<evidence type="ECO:0000256" key="3">
    <source>
        <dbReference type="ARBA" id="ARBA00023163"/>
    </source>
</evidence>
<dbReference type="Proteomes" id="UP000198598">
    <property type="component" value="Unassembled WGS sequence"/>
</dbReference>
<dbReference type="PROSITE" id="PS50110">
    <property type="entry name" value="RESPONSE_REGULATORY"/>
    <property type="match status" value="1"/>
</dbReference>
<gene>
    <name evidence="7" type="ORF">SAMN05216167_108180</name>
</gene>
<feature type="domain" description="HTH araC/xylS-type" evidence="5">
    <location>
        <begin position="78"/>
        <end position="177"/>
    </location>
</feature>